<accession>A0AAD4L7S5</accession>
<dbReference type="PANTHER" id="PTHR12277:SF194">
    <property type="entry name" value="FI04476P"/>
    <property type="match status" value="1"/>
</dbReference>
<dbReference type="Gene3D" id="3.40.50.1820">
    <property type="entry name" value="alpha/beta hydrolase"/>
    <property type="match status" value="1"/>
</dbReference>
<dbReference type="Pfam" id="PF12697">
    <property type="entry name" value="Abhydrolase_6"/>
    <property type="match status" value="1"/>
</dbReference>
<name>A0AAD4L7S5_9AGAM</name>
<keyword evidence="1" id="KW-1133">Transmembrane helix</keyword>
<feature type="transmembrane region" description="Helical" evidence="1">
    <location>
        <begin position="18"/>
        <end position="38"/>
    </location>
</feature>
<keyword evidence="4" id="KW-1185">Reference proteome</keyword>
<protein>
    <submittedName>
        <fullName evidence="3">Alpha/beta-hydrolase</fullName>
    </submittedName>
</protein>
<proteinExistence type="predicted"/>
<dbReference type="Proteomes" id="UP001201163">
    <property type="component" value="Unassembled WGS sequence"/>
</dbReference>
<evidence type="ECO:0000313" key="3">
    <source>
        <dbReference type="EMBL" id="KAH8978464.1"/>
    </source>
</evidence>
<reference evidence="3" key="1">
    <citation type="submission" date="2022-01" db="EMBL/GenBank/DDBJ databases">
        <title>Comparative genomics reveals a dynamic genome evolution in the ectomycorrhizal milk-cap (Lactarius) mushrooms.</title>
        <authorList>
            <consortium name="DOE Joint Genome Institute"/>
            <person name="Lebreton A."/>
            <person name="Tang N."/>
            <person name="Kuo A."/>
            <person name="LaButti K."/>
            <person name="Drula E."/>
            <person name="Barry K."/>
            <person name="Clum A."/>
            <person name="Lipzen A."/>
            <person name="Mousain D."/>
            <person name="Ng V."/>
            <person name="Wang R."/>
            <person name="Wang X."/>
            <person name="Dai Y."/>
            <person name="Henrissat B."/>
            <person name="Grigoriev I.V."/>
            <person name="Guerin-Laguette A."/>
            <person name="Yu F."/>
            <person name="Martin F.M."/>
        </authorList>
    </citation>
    <scope>NUCLEOTIDE SEQUENCE</scope>
    <source>
        <strain evidence="3">QP</strain>
    </source>
</reference>
<evidence type="ECO:0000259" key="2">
    <source>
        <dbReference type="Pfam" id="PF12697"/>
    </source>
</evidence>
<keyword evidence="1" id="KW-0472">Membrane</keyword>
<dbReference type="GO" id="GO:0006660">
    <property type="term" value="P:phosphatidylserine catabolic process"/>
    <property type="evidence" value="ECO:0007669"/>
    <property type="project" value="TreeGrafter"/>
</dbReference>
<evidence type="ECO:0000313" key="4">
    <source>
        <dbReference type="Proteomes" id="UP001201163"/>
    </source>
</evidence>
<keyword evidence="1" id="KW-0812">Transmembrane</keyword>
<dbReference type="InterPro" id="IPR029058">
    <property type="entry name" value="AB_hydrolase_fold"/>
</dbReference>
<sequence length="414" mass="45948">MATHDSQNTSFLQRARQFFLILGGIYVFLVALGTTPLVQRNLLYMHNLRLPPFAQYDMPEKYDLAPFKTHNVRIHTADNETLGAWFTFSDPFYTANKASLLASPSSSPDPSSPVPTTDVDAYIRNALRTHPTVLFLHGNGGTRALRSRVQHYQAFASRLRANVLAPDYRGFADSTGVPSEVGLSLDALAAWDWLRAHGAAPENVLVVGNSLGTGVAVQFASALQELERGEKPQRPRGVVLLAPFSSIETLLDTYYIMGLVPLLAPLRIFPFISNFVKRFLVHRFDSLSKIVSLKVPLLIVHAEDDWDIPHVHSETLFDAFLEPHLPTLPEFTAAMAGASEEVAKRMTALAHERAALRTELVAVRDMARVGRAEVFARNAAHGEVVFLRTRWGGHERIGLVEGVQDYMAEMFHLG</sequence>
<dbReference type="SUPFAM" id="SSF53474">
    <property type="entry name" value="alpha/beta-Hydrolases"/>
    <property type="match status" value="1"/>
</dbReference>
<dbReference type="PANTHER" id="PTHR12277">
    <property type="entry name" value="ALPHA/BETA HYDROLASE DOMAIN-CONTAINING PROTEIN"/>
    <property type="match status" value="1"/>
</dbReference>
<dbReference type="GO" id="GO:0047372">
    <property type="term" value="F:monoacylglycerol lipase activity"/>
    <property type="evidence" value="ECO:0007669"/>
    <property type="project" value="TreeGrafter"/>
</dbReference>
<evidence type="ECO:0000256" key="1">
    <source>
        <dbReference type="SAM" id="Phobius"/>
    </source>
</evidence>
<dbReference type="InterPro" id="IPR000073">
    <property type="entry name" value="AB_hydrolase_1"/>
</dbReference>
<dbReference type="GO" id="GO:0005789">
    <property type="term" value="C:endoplasmic reticulum membrane"/>
    <property type="evidence" value="ECO:0007669"/>
    <property type="project" value="TreeGrafter"/>
</dbReference>
<feature type="domain" description="AB hydrolase-1" evidence="2">
    <location>
        <begin position="133"/>
        <end position="354"/>
    </location>
</feature>
<dbReference type="AlphaFoldDB" id="A0AAD4L7S5"/>
<dbReference type="GO" id="GO:0052651">
    <property type="term" value="P:monoacylglycerol catabolic process"/>
    <property type="evidence" value="ECO:0007669"/>
    <property type="project" value="TreeGrafter"/>
</dbReference>
<comment type="caution">
    <text evidence="3">The sequence shown here is derived from an EMBL/GenBank/DDBJ whole genome shotgun (WGS) entry which is preliminary data.</text>
</comment>
<dbReference type="GO" id="GO:0004622">
    <property type="term" value="F:phosphatidylcholine lysophospholipase activity"/>
    <property type="evidence" value="ECO:0007669"/>
    <property type="project" value="TreeGrafter"/>
</dbReference>
<organism evidence="3 4">
    <name type="scientific">Lactarius akahatsu</name>
    <dbReference type="NCBI Taxonomy" id="416441"/>
    <lineage>
        <taxon>Eukaryota</taxon>
        <taxon>Fungi</taxon>
        <taxon>Dikarya</taxon>
        <taxon>Basidiomycota</taxon>
        <taxon>Agaricomycotina</taxon>
        <taxon>Agaricomycetes</taxon>
        <taxon>Russulales</taxon>
        <taxon>Russulaceae</taxon>
        <taxon>Lactarius</taxon>
    </lineage>
</organism>
<dbReference type="EMBL" id="JAKELL010000224">
    <property type="protein sequence ID" value="KAH8978464.1"/>
    <property type="molecule type" value="Genomic_DNA"/>
</dbReference>
<gene>
    <name evidence="3" type="ORF">EDB92DRAFT_1909632</name>
</gene>